<dbReference type="AlphaFoldDB" id="A0AAD0WEM0"/>
<dbReference type="KEGG" id="pdj:D0907_20295"/>
<reference evidence="1 2" key="1">
    <citation type="submission" date="2018-08" db="EMBL/GenBank/DDBJ databases">
        <title>Draft genome sequence of Pseudoalteromonas donghaensis HJ51.</title>
        <authorList>
            <person name="Oh J."/>
            <person name="Roh D."/>
        </authorList>
    </citation>
    <scope>NUCLEOTIDE SEQUENCE [LARGE SCALE GENOMIC DNA]</scope>
    <source>
        <strain evidence="1 2">HJ51</strain>
        <plasmid evidence="1 2">unnamed2</plasmid>
    </source>
</reference>
<dbReference type="EMBL" id="CP032092">
    <property type="protein sequence ID" value="AXV67674.1"/>
    <property type="molecule type" value="Genomic_DNA"/>
</dbReference>
<geneLocation type="plasmid" evidence="1 2">
    <name>unnamed2</name>
</geneLocation>
<sequence length="328" mass="37617">MHEIPVPFGINNSGHLIAAQSIQVGGTYTCPYCGEELMCDLSSMQNKMLIHPKTNNCISLSDSYNKAKKLIKDVILENKKAETTIQIHQNCYQCLKEIQRDIKYCSFEGVQTDYYYHDSVCDVIGQFSHKGQSIYLGIEIVSEQEQDWRPYSISNGSALRSWIKLKASDVLKDPYNWRPLNSKLSPRLCQSCSNTSKKGSKIVAVADKYSIPRELYTTARKSPDKPFIADIETCYRCSEVIPVFWWLGTPFCEDEPPFPRPYTIELRFSKQYGGKYWANTCPNCKSIQGDNHLHVFETAQFKDLLSPKVKSRESNAISMLMERTKLFY</sequence>
<evidence type="ECO:0000313" key="2">
    <source>
        <dbReference type="Proteomes" id="UP000264605"/>
    </source>
</evidence>
<evidence type="ECO:0000313" key="1">
    <source>
        <dbReference type="EMBL" id="AXV67674.1"/>
    </source>
</evidence>
<dbReference type="RefSeq" id="WP_118845457.1">
    <property type="nucleotide sequence ID" value="NZ_CP032092.1"/>
</dbReference>
<accession>A0AAD0WEM0</accession>
<name>A0AAD0WEM0_9GAMM</name>
<proteinExistence type="predicted"/>
<dbReference type="GeneID" id="99507826"/>
<organism evidence="1 2">
    <name type="scientific">Pseudoalteromonas lipolytica</name>
    <dbReference type="NCBI Taxonomy" id="570156"/>
    <lineage>
        <taxon>Bacteria</taxon>
        <taxon>Pseudomonadati</taxon>
        <taxon>Pseudomonadota</taxon>
        <taxon>Gammaproteobacteria</taxon>
        <taxon>Alteromonadales</taxon>
        <taxon>Pseudoalteromonadaceae</taxon>
        <taxon>Pseudoalteromonas</taxon>
    </lineage>
</organism>
<keyword evidence="1" id="KW-0614">Plasmid</keyword>
<protein>
    <submittedName>
        <fullName evidence="1">Uncharacterized protein</fullName>
    </submittedName>
</protein>
<dbReference type="Proteomes" id="UP000264605">
    <property type="component" value="Plasmid unnamed2"/>
</dbReference>
<gene>
    <name evidence="1" type="ORF">D0907_20295</name>
</gene>